<dbReference type="PANTHER" id="PTHR43395:SF1">
    <property type="entry name" value="CHEMOTAXIS PROTEIN CHEA"/>
    <property type="match status" value="1"/>
</dbReference>
<feature type="domain" description="Histidine kinase" evidence="10">
    <location>
        <begin position="241"/>
        <end position="491"/>
    </location>
</feature>
<dbReference type="SUPFAM" id="SSF50341">
    <property type="entry name" value="CheW-like"/>
    <property type="match status" value="2"/>
</dbReference>
<evidence type="ECO:0000256" key="2">
    <source>
        <dbReference type="ARBA" id="ARBA00012438"/>
    </source>
</evidence>
<feature type="domain" description="Response regulatory" evidence="11">
    <location>
        <begin position="800"/>
        <end position="917"/>
    </location>
</feature>
<dbReference type="InterPro" id="IPR008207">
    <property type="entry name" value="Sig_transdc_His_kin_Hpt_dom"/>
</dbReference>
<dbReference type="Pfam" id="PF00072">
    <property type="entry name" value="Response_reg"/>
    <property type="match status" value="1"/>
</dbReference>
<dbReference type="CDD" id="cd00731">
    <property type="entry name" value="CheA_reg"/>
    <property type="match status" value="1"/>
</dbReference>
<dbReference type="PROSITE" id="PS50109">
    <property type="entry name" value="HIS_KIN"/>
    <property type="match status" value="1"/>
</dbReference>
<dbReference type="InterPro" id="IPR036890">
    <property type="entry name" value="HATPase_C_sf"/>
</dbReference>
<dbReference type="EC" id="2.7.13.3" evidence="2"/>
<evidence type="ECO:0000313" key="15">
    <source>
        <dbReference type="Proteomes" id="UP000652760"/>
    </source>
</evidence>
<protein>
    <recommendedName>
        <fullName evidence="2">histidine kinase</fullName>
        <ecNumber evidence="2">2.7.13.3</ecNumber>
    </recommendedName>
</protein>
<dbReference type="SUPFAM" id="SSF47384">
    <property type="entry name" value="Homodimeric domain of signal transducing histidine kinase"/>
    <property type="match status" value="1"/>
</dbReference>
<dbReference type="InterPro" id="IPR037006">
    <property type="entry name" value="CheA-like_homodim_sf"/>
</dbReference>
<dbReference type="Pfam" id="PF02895">
    <property type="entry name" value="H-kinase_dim"/>
    <property type="match status" value="1"/>
</dbReference>
<dbReference type="InterPro" id="IPR051315">
    <property type="entry name" value="Bact_Chemotaxis_CheA"/>
</dbReference>
<dbReference type="Pfam" id="PF02518">
    <property type="entry name" value="HATPase_c"/>
    <property type="match status" value="1"/>
</dbReference>
<reference evidence="15" key="1">
    <citation type="submission" date="2021-01" db="EMBL/GenBank/DDBJ databases">
        <title>Genome public.</title>
        <authorList>
            <person name="Liu C."/>
            <person name="Sun Q."/>
        </authorList>
    </citation>
    <scope>NUCLEOTIDE SEQUENCE [LARGE SCALE GENOMIC DNA]</scope>
    <source>
        <strain evidence="15">YIM B02556</strain>
    </source>
</reference>
<feature type="domain" description="CheW-like" evidence="12">
    <location>
        <begin position="655"/>
        <end position="783"/>
    </location>
</feature>
<dbReference type="InterPro" id="IPR036641">
    <property type="entry name" value="HPT_dom_sf"/>
</dbReference>
<dbReference type="SUPFAM" id="SSF47226">
    <property type="entry name" value="Histidine-containing phosphotransfer domain, HPT domain"/>
    <property type="match status" value="1"/>
</dbReference>
<dbReference type="Gene3D" id="2.30.30.40">
    <property type="entry name" value="SH3 Domains"/>
    <property type="match status" value="1"/>
</dbReference>
<dbReference type="SUPFAM" id="SSF52172">
    <property type="entry name" value="CheY-like"/>
    <property type="match status" value="1"/>
</dbReference>
<dbReference type="SMART" id="SM01231">
    <property type="entry name" value="H-kinase_dim"/>
    <property type="match status" value="1"/>
</dbReference>
<dbReference type="InterPro" id="IPR011006">
    <property type="entry name" value="CheY-like_superfamily"/>
</dbReference>
<dbReference type="Gene3D" id="1.10.287.560">
    <property type="entry name" value="Histidine kinase CheA-like, homodimeric domain"/>
    <property type="match status" value="1"/>
</dbReference>
<evidence type="ECO:0000256" key="1">
    <source>
        <dbReference type="ARBA" id="ARBA00000085"/>
    </source>
</evidence>
<dbReference type="Gene3D" id="3.40.50.2300">
    <property type="match status" value="1"/>
</dbReference>
<dbReference type="CDD" id="cd16916">
    <property type="entry name" value="HATPase_CheA-like"/>
    <property type="match status" value="1"/>
</dbReference>
<dbReference type="SMART" id="SM00387">
    <property type="entry name" value="HATPase_c"/>
    <property type="match status" value="1"/>
</dbReference>
<proteinExistence type="predicted"/>
<evidence type="ECO:0000259" key="11">
    <source>
        <dbReference type="PROSITE" id="PS50110"/>
    </source>
</evidence>
<comment type="caution">
    <text evidence="14">The sequence shown here is derived from an EMBL/GenBank/DDBJ whole genome shotgun (WGS) entry which is preliminary data.</text>
</comment>
<gene>
    <name evidence="14" type="ORF">JHL17_12195</name>
</gene>
<accession>A0ABS1F434</accession>
<dbReference type="InterPro" id="IPR002545">
    <property type="entry name" value="CheW-lke_dom"/>
</dbReference>
<dbReference type="InterPro" id="IPR004105">
    <property type="entry name" value="CheA-like_dim"/>
</dbReference>
<dbReference type="InterPro" id="IPR036097">
    <property type="entry name" value="HisK_dim/P_sf"/>
</dbReference>
<feature type="domain" description="HPt" evidence="13">
    <location>
        <begin position="1"/>
        <end position="101"/>
    </location>
</feature>
<dbReference type="InterPro" id="IPR004358">
    <property type="entry name" value="Sig_transdc_His_kin-like_C"/>
</dbReference>
<dbReference type="InterPro" id="IPR036061">
    <property type="entry name" value="CheW-like_dom_sf"/>
</dbReference>
<dbReference type="SUPFAM" id="SSF55874">
    <property type="entry name" value="ATPase domain of HSP90 chaperone/DNA topoisomerase II/histidine kinase"/>
    <property type="match status" value="1"/>
</dbReference>
<dbReference type="InterPro" id="IPR001789">
    <property type="entry name" value="Sig_transdc_resp-reg_receiver"/>
</dbReference>
<feature type="region of interest" description="Disordered" evidence="9">
    <location>
        <begin position="162"/>
        <end position="181"/>
    </location>
</feature>
<feature type="domain" description="CheW-like" evidence="12">
    <location>
        <begin position="493"/>
        <end position="633"/>
    </location>
</feature>
<evidence type="ECO:0000259" key="10">
    <source>
        <dbReference type="PROSITE" id="PS50109"/>
    </source>
</evidence>
<evidence type="ECO:0000256" key="5">
    <source>
        <dbReference type="ARBA" id="ARBA00022777"/>
    </source>
</evidence>
<dbReference type="PROSITE" id="PS50894">
    <property type="entry name" value="HPT"/>
    <property type="match status" value="1"/>
</dbReference>
<dbReference type="InterPro" id="IPR005467">
    <property type="entry name" value="His_kinase_dom"/>
</dbReference>
<evidence type="ECO:0000259" key="13">
    <source>
        <dbReference type="PROSITE" id="PS50894"/>
    </source>
</evidence>
<dbReference type="Gene3D" id="3.30.565.10">
    <property type="entry name" value="Histidine kinase-like ATPase, C-terminal domain"/>
    <property type="match status" value="1"/>
</dbReference>
<evidence type="ECO:0000259" key="12">
    <source>
        <dbReference type="PROSITE" id="PS50851"/>
    </source>
</evidence>
<dbReference type="Proteomes" id="UP000652760">
    <property type="component" value="Unassembled WGS sequence"/>
</dbReference>
<dbReference type="Pfam" id="PF01584">
    <property type="entry name" value="CheW"/>
    <property type="match status" value="1"/>
</dbReference>
<dbReference type="PRINTS" id="PR00344">
    <property type="entry name" value="BCTRLSENSOR"/>
</dbReference>
<evidence type="ECO:0000256" key="6">
    <source>
        <dbReference type="ARBA" id="ARBA00023012"/>
    </source>
</evidence>
<dbReference type="EMBL" id="JAENHM010000035">
    <property type="protein sequence ID" value="MBK1838175.1"/>
    <property type="molecule type" value="Genomic_DNA"/>
</dbReference>
<dbReference type="Pfam" id="PF01627">
    <property type="entry name" value="Hpt"/>
    <property type="match status" value="1"/>
</dbReference>
<dbReference type="Gene3D" id="1.20.120.160">
    <property type="entry name" value="HPT domain"/>
    <property type="match status" value="1"/>
</dbReference>
<organism evidence="14 15">
    <name type="scientific">Azospirillum endophyticum</name>
    <dbReference type="NCBI Taxonomy" id="2800326"/>
    <lineage>
        <taxon>Bacteria</taxon>
        <taxon>Pseudomonadati</taxon>
        <taxon>Pseudomonadota</taxon>
        <taxon>Alphaproteobacteria</taxon>
        <taxon>Rhodospirillales</taxon>
        <taxon>Azospirillaceae</taxon>
        <taxon>Azospirillum</taxon>
    </lineage>
</organism>
<dbReference type="InterPro" id="IPR003594">
    <property type="entry name" value="HATPase_dom"/>
</dbReference>
<keyword evidence="6" id="KW-0902">Two-component regulatory system</keyword>
<dbReference type="SMART" id="SM00260">
    <property type="entry name" value="CheW"/>
    <property type="match status" value="1"/>
</dbReference>
<sequence length="923" mass="99195">MDDLLSEFLTETNENLSVLDVELVRLEQNPNNPELLSNIFRLVHTIKGTCGFLGLPRLEKVAHASENVLGKFRDGELTINPEAVSLILQALDTIKSLLAVLEATEAEPPGDDLPLIERLNLCAEGKLGGPAPVVAAAPPPTAPAVAAAESRPATLDELEALWNSIPGPNDPPPAPAVPASTAMVARAPEPVEEPVHSQDLVVPDAEPVAAKMPAPVAPAASGGHAGGADAGAEAATKESAVAAQTIRVNVDLLENLMTMVSELVLTRNQLLQILRSQKESEFAAPLQRLNHVTSELQEGVMKTRMQPIGNAWAKLPRLVRDLAHELNKKIDLQMLGADTELDRQVLELIKDPLTHMVRNSADHGLEIPAERLKSGKTETGRITLNAYHEGGHIIIEIQDDGRGLAIDRIKQKAIQNGMASEGELASMTDQQIIQFIMKPGFSTAAKVTNVSGRGVGMDVVKTNIEKIGGTIEIKSAQGKGSTFVIKIPLTLAIVSALIVECAGERFAIPQISVVELVRAASDSEHTIERLKGTPVLRLRNRLLPLVSLQQLLRLDDSEDAKKPADETFIVVTQVGTYTFGIMVDRVFDTEEIVVKPVAPILRHIEMFSGNTILGDGSVIMILDPNGIASATGEMAMGEAAGKETTAVQTQRQEDKMALLLFRAGHGAPKAVPLSLVARLEDVDLATVELSNGLPVVQYRGKLMPLVPIDPNFVVASEGRQPVLVFADGDRSMGLIVDEIVDIVEEKLNVQLAAERPGLMGSAIIAGKATEVIDAGFYLTQAYKDWFGSAQEGFEEEKLQRVLLVDDSPFFRNLLTPLLSVAGYDVTAVENAGDALALCEAGEDFDVIVSDIEMPGMSGFDFAEAVRHGSRWHRIPMVALSSHASARDLDRGRIAGFNDYVAKFDRDALLFALQQTLTDQKGAA</sequence>
<dbReference type="SMART" id="SM00448">
    <property type="entry name" value="REC"/>
    <property type="match status" value="1"/>
</dbReference>
<name>A0ABS1F434_9PROT</name>
<evidence type="ECO:0000256" key="3">
    <source>
        <dbReference type="ARBA" id="ARBA00022553"/>
    </source>
</evidence>
<evidence type="ECO:0000256" key="7">
    <source>
        <dbReference type="PROSITE-ProRule" id="PRU00110"/>
    </source>
</evidence>
<dbReference type="SMART" id="SM00073">
    <property type="entry name" value="HPT"/>
    <property type="match status" value="1"/>
</dbReference>
<evidence type="ECO:0000256" key="8">
    <source>
        <dbReference type="PROSITE-ProRule" id="PRU00169"/>
    </source>
</evidence>
<dbReference type="RefSeq" id="WP_200193410.1">
    <property type="nucleotide sequence ID" value="NZ_JAENHM010000035.1"/>
</dbReference>
<keyword evidence="4" id="KW-0808">Transferase</keyword>
<feature type="modified residue" description="4-aspartylphosphate" evidence="8">
    <location>
        <position position="850"/>
    </location>
</feature>
<comment type="catalytic activity">
    <reaction evidence="1">
        <text>ATP + protein L-histidine = ADP + protein N-phospho-L-histidine.</text>
        <dbReference type="EC" id="2.7.13.3"/>
    </reaction>
</comment>
<evidence type="ECO:0000256" key="4">
    <source>
        <dbReference type="ARBA" id="ARBA00022679"/>
    </source>
</evidence>
<evidence type="ECO:0000313" key="14">
    <source>
        <dbReference type="EMBL" id="MBK1838175.1"/>
    </source>
</evidence>
<evidence type="ECO:0000256" key="9">
    <source>
        <dbReference type="SAM" id="MobiDB-lite"/>
    </source>
</evidence>
<feature type="modified residue" description="Phosphohistidine" evidence="7">
    <location>
        <position position="44"/>
    </location>
</feature>
<dbReference type="PANTHER" id="PTHR43395">
    <property type="entry name" value="SENSOR HISTIDINE KINASE CHEA"/>
    <property type="match status" value="1"/>
</dbReference>
<keyword evidence="15" id="KW-1185">Reference proteome</keyword>
<keyword evidence="5" id="KW-0418">Kinase</keyword>
<keyword evidence="3 8" id="KW-0597">Phosphoprotein</keyword>
<dbReference type="CDD" id="cd00088">
    <property type="entry name" value="HPT"/>
    <property type="match status" value="1"/>
</dbReference>
<dbReference type="PROSITE" id="PS50851">
    <property type="entry name" value="CHEW"/>
    <property type="match status" value="2"/>
</dbReference>
<dbReference type="PROSITE" id="PS50110">
    <property type="entry name" value="RESPONSE_REGULATORY"/>
    <property type="match status" value="1"/>
</dbReference>